<evidence type="ECO:0000313" key="5">
    <source>
        <dbReference type="EMBL" id="SFH85703.1"/>
    </source>
</evidence>
<organism evidence="5 6">
    <name type="scientific">Pisciglobus halotolerans</name>
    <dbReference type="NCBI Taxonomy" id="745365"/>
    <lineage>
        <taxon>Bacteria</taxon>
        <taxon>Bacillati</taxon>
        <taxon>Bacillota</taxon>
        <taxon>Bacilli</taxon>
        <taxon>Lactobacillales</taxon>
        <taxon>Carnobacteriaceae</taxon>
    </lineage>
</organism>
<sequence length="152" mass="17431">MDEGLVKEVNPYLVTIFNQVLNIEEKALKGSEFKDLSIKEMHTIEAIGMYREHTTSEVAKKTSVTVGTLTVTINNLVKKGYVERIRMDNDRRVVKLGLTNKGRLLYRLHDKFHRDMVKETLGGMSQEEGEALIKGLRNLHDFLARTQQTLNE</sequence>
<keyword evidence="1" id="KW-0805">Transcription regulation</keyword>
<dbReference type="Proteomes" id="UP000198668">
    <property type="component" value="Unassembled WGS sequence"/>
</dbReference>
<proteinExistence type="predicted"/>
<feature type="domain" description="HTH marR-type" evidence="4">
    <location>
        <begin position="1"/>
        <end position="141"/>
    </location>
</feature>
<evidence type="ECO:0000256" key="3">
    <source>
        <dbReference type="ARBA" id="ARBA00023163"/>
    </source>
</evidence>
<dbReference type="OrthoDB" id="5461037at2"/>
<dbReference type="InterPro" id="IPR036390">
    <property type="entry name" value="WH_DNA-bd_sf"/>
</dbReference>
<dbReference type="SMART" id="SM00347">
    <property type="entry name" value="HTH_MARR"/>
    <property type="match status" value="1"/>
</dbReference>
<dbReference type="InterPro" id="IPR000835">
    <property type="entry name" value="HTH_MarR-typ"/>
</dbReference>
<dbReference type="EMBL" id="FOQE01000037">
    <property type="protein sequence ID" value="SFH85703.1"/>
    <property type="molecule type" value="Genomic_DNA"/>
</dbReference>
<keyword evidence="6" id="KW-1185">Reference proteome</keyword>
<gene>
    <name evidence="5" type="ORF">SAMN04489868_1374</name>
</gene>
<dbReference type="RefSeq" id="WP_047391584.1">
    <property type="nucleotide sequence ID" value="NZ_FOQE01000037.1"/>
</dbReference>
<dbReference type="PROSITE" id="PS50995">
    <property type="entry name" value="HTH_MARR_2"/>
    <property type="match status" value="1"/>
</dbReference>
<dbReference type="Pfam" id="PF01047">
    <property type="entry name" value="MarR"/>
    <property type="match status" value="1"/>
</dbReference>
<dbReference type="GO" id="GO:0003677">
    <property type="term" value="F:DNA binding"/>
    <property type="evidence" value="ECO:0007669"/>
    <property type="project" value="UniProtKB-KW"/>
</dbReference>
<dbReference type="GO" id="GO:0003700">
    <property type="term" value="F:DNA-binding transcription factor activity"/>
    <property type="evidence" value="ECO:0007669"/>
    <property type="project" value="InterPro"/>
</dbReference>
<evidence type="ECO:0000259" key="4">
    <source>
        <dbReference type="PROSITE" id="PS50995"/>
    </source>
</evidence>
<dbReference type="SUPFAM" id="SSF46785">
    <property type="entry name" value="Winged helix' DNA-binding domain"/>
    <property type="match status" value="1"/>
</dbReference>
<dbReference type="Gene3D" id="1.10.10.10">
    <property type="entry name" value="Winged helix-like DNA-binding domain superfamily/Winged helix DNA-binding domain"/>
    <property type="match status" value="1"/>
</dbReference>
<dbReference type="PANTHER" id="PTHR42756:SF1">
    <property type="entry name" value="TRANSCRIPTIONAL REPRESSOR OF EMRAB OPERON"/>
    <property type="match status" value="1"/>
</dbReference>
<protein>
    <submittedName>
        <fullName evidence="5">DNA-binding transcriptional regulator, MarR family</fullName>
    </submittedName>
</protein>
<keyword evidence="3" id="KW-0804">Transcription</keyword>
<keyword evidence="2 5" id="KW-0238">DNA-binding</keyword>
<dbReference type="PRINTS" id="PR00598">
    <property type="entry name" value="HTHMARR"/>
</dbReference>
<evidence type="ECO:0000313" key="6">
    <source>
        <dbReference type="Proteomes" id="UP000198668"/>
    </source>
</evidence>
<dbReference type="AlphaFoldDB" id="A0A1I3DGD2"/>
<accession>A0A1I3DGD2</accession>
<evidence type="ECO:0000256" key="1">
    <source>
        <dbReference type="ARBA" id="ARBA00023015"/>
    </source>
</evidence>
<dbReference type="InterPro" id="IPR036388">
    <property type="entry name" value="WH-like_DNA-bd_sf"/>
</dbReference>
<reference evidence="5 6" key="1">
    <citation type="submission" date="2016-10" db="EMBL/GenBank/DDBJ databases">
        <authorList>
            <person name="de Groot N.N."/>
        </authorList>
    </citation>
    <scope>NUCLEOTIDE SEQUENCE [LARGE SCALE GENOMIC DNA]</scope>
    <source>
        <strain evidence="5 6">DSM 27630</strain>
    </source>
</reference>
<evidence type="ECO:0000256" key="2">
    <source>
        <dbReference type="ARBA" id="ARBA00023125"/>
    </source>
</evidence>
<name>A0A1I3DGD2_9LACT</name>
<dbReference type="PANTHER" id="PTHR42756">
    <property type="entry name" value="TRANSCRIPTIONAL REGULATOR, MARR"/>
    <property type="match status" value="1"/>
</dbReference>